<sequence>MIATGLKFIHIAAIAIWSAGLICLPFVYQQRGDIKTENDLHRMHAMVRFFYVVIVSPAAFIAIGSGTALIFVQQTFDAWFSVKLAFVGAMVVIHVISGLVILKVFEVSGRYPGWRYVAVTVITTLIVTAILVVVSGKPEIDPHAFWADLFTPGRLGELLQPHLEPFIFWARP</sequence>
<gene>
    <name evidence="2" type="ORF">GCM10011499_19270</name>
</gene>
<proteinExistence type="predicted"/>
<feature type="transmembrane region" description="Helical" evidence="1">
    <location>
        <begin position="78"/>
        <end position="102"/>
    </location>
</feature>
<reference evidence="2 3" key="1">
    <citation type="journal article" date="2014" name="Int. J. Syst. Evol. Microbiol.">
        <title>Complete genome sequence of Corynebacterium casei LMG S-19264T (=DSM 44701T), isolated from a smear-ripened cheese.</title>
        <authorList>
            <consortium name="US DOE Joint Genome Institute (JGI-PGF)"/>
            <person name="Walter F."/>
            <person name="Albersmeier A."/>
            <person name="Kalinowski J."/>
            <person name="Ruckert C."/>
        </authorList>
    </citation>
    <scope>NUCLEOTIDE SEQUENCE [LARGE SCALE GENOMIC DNA]</scope>
    <source>
        <strain evidence="2 3">CGMCC 1.15896</strain>
    </source>
</reference>
<dbReference type="Pfam" id="PF03653">
    <property type="entry name" value="UPF0093"/>
    <property type="match status" value="1"/>
</dbReference>
<keyword evidence="1" id="KW-0812">Transmembrane</keyword>
<dbReference type="RefSeq" id="WP_127074270.1">
    <property type="nucleotide sequence ID" value="NZ_BMKB01000003.1"/>
</dbReference>
<feature type="transmembrane region" description="Helical" evidence="1">
    <location>
        <begin position="49"/>
        <end position="72"/>
    </location>
</feature>
<name>A0A916RB62_9HYPH</name>
<dbReference type="EMBL" id="BMKB01000003">
    <property type="protein sequence ID" value="GGA49541.1"/>
    <property type="molecule type" value="Genomic_DNA"/>
</dbReference>
<keyword evidence="1" id="KW-1133">Transmembrane helix</keyword>
<organism evidence="2 3">
    <name type="scientific">Pelagibacterium lentulum</name>
    <dbReference type="NCBI Taxonomy" id="2029865"/>
    <lineage>
        <taxon>Bacteria</taxon>
        <taxon>Pseudomonadati</taxon>
        <taxon>Pseudomonadota</taxon>
        <taxon>Alphaproteobacteria</taxon>
        <taxon>Hyphomicrobiales</taxon>
        <taxon>Devosiaceae</taxon>
        <taxon>Pelagibacterium</taxon>
    </lineage>
</organism>
<comment type="caution">
    <text evidence="2">The sequence shown here is derived from an EMBL/GenBank/DDBJ whole genome shotgun (WGS) entry which is preliminary data.</text>
</comment>
<evidence type="ECO:0000313" key="3">
    <source>
        <dbReference type="Proteomes" id="UP000596977"/>
    </source>
</evidence>
<dbReference type="InterPro" id="IPR005265">
    <property type="entry name" value="HemJ-like"/>
</dbReference>
<feature type="transmembrane region" description="Helical" evidence="1">
    <location>
        <begin position="114"/>
        <end position="134"/>
    </location>
</feature>
<dbReference type="OrthoDB" id="7570050at2"/>
<feature type="transmembrane region" description="Helical" evidence="1">
    <location>
        <begin position="6"/>
        <end position="28"/>
    </location>
</feature>
<protein>
    <submittedName>
        <fullName evidence="2">Membrane protein</fullName>
    </submittedName>
</protein>
<dbReference type="Proteomes" id="UP000596977">
    <property type="component" value="Unassembled WGS sequence"/>
</dbReference>
<evidence type="ECO:0000313" key="2">
    <source>
        <dbReference type="EMBL" id="GGA49541.1"/>
    </source>
</evidence>
<keyword evidence="3" id="KW-1185">Reference proteome</keyword>
<dbReference type="AlphaFoldDB" id="A0A916RB62"/>
<accession>A0A916RB62</accession>
<evidence type="ECO:0000256" key="1">
    <source>
        <dbReference type="SAM" id="Phobius"/>
    </source>
</evidence>
<keyword evidence="1" id="KW-0472">Membrane</keyword>